<feature type="compositionally biased region" description="Basic residues" evidence="8">
    <location>
        <begin position="178"/>
        <end position="187"/>
    </location>
</feature>
<comment type="subcellular location">
    <subcellularLocation>
        <location evidence="1 7">Nucleus</location>
    </subcellularLocation>
</comment>
<evidence type="ECO:0000256" key="6">
    <source>
        <dbReference type="ARBA" id="ARBA00023242"/>
    </source>
</evidence>
<dbReference type="GO" id="GO:0009723">
    <property type="term" value="P:response to ethylene"/>
    <property type="evidence" value="ECO:0007669"/>
    <property type="project" value="TreeGrafter"/>
</dbReference>
<evidence type="ECO:0000256" key="4">
    <source>
        <dbReference type="ARBA" id="ARBA00023125"/>
    </source>
</evidence>
<evidence type="ECO:0000256" key="1">
    <source>
        <dbReference type="ARBA" id="ARBA00004123"/>
    </source>
</evidence>
<accession>A0A7J6V1N1</accession>
<name>A0A7J6V1N1_THATH</name>
<dbReference type="OrthoDB" id="1883964at2759"/>
<dbReference type="PANTHER" id="PTHR31421:SF2">
    <property type="entry name" value="PROTEIN BASIC PENTACYSTEINE6"/>
    <property type="match status" value="1"/>
</dbReference>
<dbReference type="Proteomes" id="UP000554482">
    <property type="component" value="Unassembled WGS sequence"/>
</dbReference>
<dbReference type="EMBL" id="JABWDY010039457">
    <property type="protein sequence ID" value="KAF5178884.1"/>
    <property type="molecule type" value="Genomic_DNA"/>
</dbReference>
<dbReference type="SMART" id="SM01226">
    <property type="entry name" value="GAGA_bind"/>
    <property type="match status" value="1"/>
</dbReference>
<comment type="similarity">
    <text evidence="2 7">Belongs to the BBR/BPC family.</text>
</comment>
<gene>
    <name evidence="9" type="ORF">FRX31_031528</name>
</gene>
<sequence length="382" mass="42559">MEGGGPRENGRHKHDQYRGWLIPSHLMKDQHALSIKFMNILSERDGALQERDLALSERKAALAERDMAILQRDTALVERNNALIERDNAIAAFEYRENATMSVTSSPTCPERYGTISETRYMHHSQHGQHPPHLAEVSCHARELHFADALPIQAAASEDVKPQRNKRTKGNKPAFFKRASKPSRKGKTAGEDLNTQLPVAEPHEWKMDHGRGICGEDLNKELTLPEVEWKDKDLGLNQVIFDDSAMPVPVCSCTGALQQCYKWGTGGWQSACCTTTMSIYPLPMMPNKRHARVSGRKMSGSAFTKLLSRLAIEGYDLYSYSSSGRKDKFANYAPDGNVADGSFTTYGSSSVGGASEFKSYDRAVNVPNLRFTLYNSDSNGRK</sequence>
<evidence type="ECO:0000256" key="8">
    <source>
        <dbReference type="SAM" id="MobiDB-lite"/>
    </source>
</evidence>
<evidence type="ECO:0000313" key="9">
    <source>
        <dbReference type="EMBL" id="KAF5178884.1"/>
    </source>
</evidence>
<protein>
    <recommendedName>
        <fullName evidence="7">GAGA-binding transcriptional activator</fullName>
    </recommendedName>
</protein>
<keyword evidence="4 7" id="KW-0238">DNA-binding</keyword>
<evidence type="ECO:0000256" key="5">
    <source>
        <dbReference type="ARBA" id="ARBA00023163"/>
    </source>
</evidence>
<dbReference type="InterPro" id="IPR010409">
    <property type="entry name" value="GAGA-bd_tscrpt_act"/>
</dbReference>
<dbReference type="PANTHER" id="PTHR31421">
    <property type="entry name" value="PROTEIN BASIC PENTACYSTEINE3"/>
    <property type="match status" value="1"/>
</dbReference>
<keyword evidence="3 7" id="KW-0805">Transcription regulation</keyword>
<feature type="region of interest" description="Disordered" evidence="8">
    <location>
        <begin position="158"/>
        <end position="190"/>
    </location>
</feature>
<comment type="caution">
    <text evidence="9">The sequence shown here is derived from an EMBL/GenBank/DDBJ whole genome shotgun (WGS) entry which is preliminary data.</text>
</comment>
<reference evidence="9 10" key="1">
    <citation type="submission" date="2020-06" db="EMBL/GenBank/DDBJ databases">
        <title>Transcriptomic and genomic resources for Thalictrum thalictroides and T. hernandezii: Facilitating candidate gene discovery in an emerging model plant lineage.</title>
        <authorList>
            <person name="Arias T."/>
            <person name="Riano-Pachon D.M."/>
            <person name="Di Stilio V.S."/>
        </authorList>
    </citation>
    <scope>NUCLEOTIDE SEQUENCE [LARGE SCALE GENOMIC DNA]</scope>
    <source>
        <strain evidence="10">cv. WT478/WT964</strain>
        <tissue evidence="9">Leaves</tissue>
    </source>
</reference>
<keyword evidence="5 7" id="KW-0804">Transcription</keyword>
<proteinExistence type="inferred from homology"/>
<evidence type="ECO:0000256" key="2">
    <source>
        <dbReference type="ARBA" id="ARBA00007911"/>
    </source>
</evidence>
<dbReference type="Pfam" id="PF06217">
    <property type="entry name" value="GAGA_bind"/>
    <property type="match status" value="1"/>
</dbReference>
<dbReference type="GO" id="GO:0005634">
    <property type="term" value="C:nucleus"/>
    <property type="evidence" value="ECO:0007669"/>
    <property type="project" value="UniProtKB-SubCell"/>
</dbReference>
<dbReference type="AlphaFoldDB" id="A0A7J6V1N1"/>
<evidence type="ECO:0000313" key="10">
    <source>
        <dbReference type="Proteomes" id="UP000554482"/>
    </source>
</evidence>
<dbReference type="GO" id="GO:0003700">
    <property type="term" value="F:DNA-binding transcription factor activity"/>
    <property type="evidence" value="ECO:0007669"/>
    <property type="project" value="UniProtKB-UniRule"/>
</dbReference>
<keyword evidence="10" id="KW-1185">Reference proteome</keyword>
<evidence type="ECO:0000256" key="7">
    <source>
        <dbReference type="RuleBase" id="RU367160"/>
    </source>
</evidence>
<organism evidence="9 10">
    <name type="scientific">Thalictrum thalictroides</name>
    <name type="common">Rue-anemone</name>
    <name type="synonym">Anemone thalictroides</name>
    <dbReference type="NCBI Taxonomy" id="46969"/>
    <lineage>
        <taxon>Eukaryota</taxon>
        <taxon>Viridiplantae</taxon>
        <taxon>Streptophyta</taxon>
        <taxon>Embryophyta</taxon>
        <taxon>Tracheophyta</taxon>
        <taxon>Spermatophyta</taxon>
        <taxon>Magnoliopsida</taxon>
        <taxon>Ranunculales</taxon>
        <taxon>Ranunculaceae</taxon>
        <taxon>Thalictroideae</taxon>
        <taxon>Thalictrum</taxon>
    </lineage>
</organism>
<evidence type="ECO:0000256" key="3">
    <source>
        <dbReference type="ARBA" id="ARBA00023015"/>
    </source>
</evidence>
<dbReference type="GO" id="GO:0043565">
    <property type="term" value="F:sequence-specific DNA binding"/>
    <property type="evidence" value="ECO:0007669"/>
    <property type="project" value="TreeGrafter"/>
</dbReference>
<comment type="function">
    <text evidence="7">Transcriptional regulator that specifically binds to GA-rich elements (GAGA-repeats) present in regulatory sequences of genes involved in developmental processes.</text>
</comment>
<keyword evidence="6 7" id="KW-0539">Nucleus</keyword>